<comment type="caution">
    <text evidence="2">The sequence shown here is derived from an EMBL/GenBank/DDBJ whole genome shotgun (WGS) entry which is preliminary data.</text>
</comment>
<gene>
    <name evidence="2" type="ORF">MPDQ_002773</name>
</gene>
<organism evidence="2 3">
    <name type="scientific">Monascus purpureus</name>
    <name type="common">Red mold</name>
    <name type="synonym">Monascus anka</name>
    <dbReference type="NCBI Taxonomy" id="5098"/>
    <lineage>
        <taxon>Eukaryota</taxon>
        <taxon>Fungi</taxon>
        <taxon>Dikarya</taxon>
        <taxon>Ascomycota</taxon>
        <taxon>Pezizomycotina</taxon>
        <taxon>Eurotiomycetes</taxon>
        <taxon>Eurotiomycetidae</taxon>
        <taxon>Eurotiales</taxon>
        <taxon>Aspergillaceae</taxon>
        <taxon>Monascus</taxon>
    </lineage>
</organism>
<dbReference type="AlphaFoldDB" id="A0A507R300"/>
<feature type="compositionally biased region" description="Basic and acidic residues" evidence="1">
    <location>
        <begin position="54"/>
        <end position="71"/>
    </location>
</feature>
<dbReference type="Proteomes" id="UP000319663">
    <property type="component" value="Unassembled WGS sequence"/>
</dbReference>
<keyword evidence="3" id="KW-1185">Reference proteome</keyword>
<name>A0A507R300_MONPU</name>
<evidence type="ECO:0000256" key="1">
    <source>
        <dbReference type="SAM" id="MobiDB-lite"/>
    </source>
</evidence>
<protein>
    <submittedName>
        <fullName evidence="2">Uncharacterized protein</fullName>
    </submittedName>
</protein>
<sequence>MNATTRNLCKEHLAGDLRAALAALGPLNLFALASEYWLLASLMAEQLAGARSRQRQENNSKRGGRDEHELEPVDDEPLDPVLGKYDQTSLRQINSLILGFRQLQV</sequence>
<dbReference type="STRING" id="5098.A0A507R300"/>
<evidence type="ECO:0000313" key="3">
    <source>
        <dbReference type="Proteomes" id="UP000319663"/>
    </source>
</evidence>
<reference evidence="2 3" key="1">
    <citation type="submission" date="2019-06" db="EMBL/GenBank/DDBJ databases">
        <title>Wine fermentation using esterase from Monascus purpureus.</title>
        <authorList>
            <person name="Geng C."/>
            <person name="Zhang Y."/>
        </authorList>
    </citation>
    <scope>NUCLEOTIDE SEQUENCE [LARGE SCALE GENOMIC DNA]</scope>
    <source>
        <strain evidence="2">HQ1</strain>
    </source>
</reference>
<accession>A0A507R300</accession>
<feature type="region of interest" description="Disordered" evidence="1">
    <location>
        <begin position="49"/>
        <end position="81"/>
    </location>
</feature>
<proteinExistence type="predicted"/>
<evidence type="ECO:0000313" key="2">
    <source>
        <dbReference type="EMBL" id="TQB75480.1"/>
    </source>
</evidence>
<dbReference type="EMBL" id="VIFY01000019">
    <property type="protein sequence ID" value="TQB75480.1"/>
    <property type="molecule type" value="Genomic_DNA"/>
</dbReference>